<keyword evidence="1" id="KW-0233">DNA recombination</keyword>
<dbReference type="GO" id="GO:0006310">
    <property type="term" value="P:DNA recombination"/>
    <property type="evidence" value="ECO:0007669"/>
    <property type="project" value="UniProtKB-KW"/>
</dbReference>
<protein>
    <submittedName>
        <fullName evidence="2">Uncharacterized protein</fullName>
    </submittedName>
</protein>
<sequence>MRASGLVGATLGDVQGDEWGDHWLYVTGKGGKRARVALPSLARSALDQYLVQRWLTVTPQRWVPRTPLVASLGEDGDAGIVGRRLWHIMRRFFGQAADVIQSDHPAVAENRAVQAPAGCAIAMQVTPSRAERNSPRCATTCATRRSPRLRCTCMATISSGRGK</sequence>
<dbReference type="Gene3D" id="1.10.443.10">
    <property type="entry name" value="Intergrase catalytic core"/>
    <property type="match status" value="1"/>
</dbReference>
<dbReference type="InterPro" id="IPR011010">
    <property type="entry name" value="DNA_brk_join_enz"/>
</dbReference>
<dbReference type="GO" id="GO:0003677">
    <property type="term" value="F:DNA binding"/>
    <property type="evidence" value="ECO:0007669"/>
    <property type="project" value="InterPro"/>
</dbReference>
<dbReference type="GO" id="GO:0015074">
    <property type="term" value="P:DNA integration"/>
    <property type="evidence" value="ECO:0007669"/>
    <property type="project" value="InterPro"/>
</dbReference>
<dbReference type="SUPFAM" id="SSF56349">
    <property type="entry name" value="DNA breaking-rejoining enzymes"/>
    <property type="match status" value="1"/>
</dbReference>
<organism evidence="2 3">
    <name type="scientific">Burkholderia plantarii</name>
    <dbReference type="NCBI Taxonomy" id="41899"/>
    <lineage>
        <taxon>Bacteria</taxon>
        <taxon>Pseudomonadati</taxon>
        <taxon>Pseudomonadota</taxon>
        <taxon>Betaproteobacteria</taxon>
        <taxon>Burkholderiales</taxon>
        <taxon>Burkholderiaceae</taxon>
        <taxon>Burkholderia</taxon>
    </lineage>
</organism>
<name>A0A0B6S1P5_BURPL</name>
<evidence type="ECO:0000313" key="3">
    <source>
        <dbReference type="Proteomes" id="UP000031838"/>
    </source>
</evidence>
<gene>
    <name evidence="2" type="ORF">BGL_2c15210</name>
</gene>
<reference evidence="3" key="1">
    <citation type="submission" date="2011-03" db="EMBL/GenBank/DDBJ databases">
        <authorList>
            <person name="Voget S."/>
            <person name="Streit W.R."/>
            <person name="Jaeger K.E."/>
            <person name="Daniel R."/>
        </authorList>
    </citation>
    <scope>NUCLEOTIDE SEQUENCE [LARGE SCALE GENOMIC DNA]</scope>
    <source>
        <strain evidence="3">PG1</strain>
    </source>
</reference>
<reference evidence="2 3" key="2">
    <citation type="journal article" date="2016" name="Appl. Microbiol. Biotechnol.">
        <title>Mutations improving production and secretion of extracellular lipase by Burkholderia glumae PG1.</title>
        <authorList>
            <person name="Knapp A."/>
            <person name="Voget S."/>
            <person name="Gao R."/>
            <person name="Zaburannyi N."/>
            <person name="Krysciak D."/>
            <person name="Breuer M."/>
            <person name="Hauer B."/>
            <person name="Streit W.R."/>
            <person name="Muller R."/>
            <person name="Daniel R."/>
            <person name="Jaeger K.E."/>
        </authorList>
    </citation>
    <scope>NUCLEOTIDE SEQUENCE [LARGE SCALE GENOMIC DNA]</scope>
    <source>
        <strain evidence="2 3">PG1</strain>
    </source>
</reference>
<dbReference type="InterPro" id="IPR013762">
    <property type="entry name" value="Integrase-like_cat_sf"/>
</dbReference>
<keyword evidence="3" id="KW-1185">Reference proteome</keyword>
<evidence type="ECO:0000313" key="2">
    <source>
        <dbReference type="EMBL" id="AJK49588.1"/>
    </source>
</evidence>
<evidence type="ECO:0000256" key="1">
    <source>
        <dbReference type="ARBA" id="ARBA00023172"/>
    </source>
</evidence>
<dbReference type="KEGG" id="bgp:BGL_2c15210"/>
<dbReference type="HOGENOM" id="CLU_137794_0_0_4"/>
<dbReference type="EMBL" id="CP002581">
    <property type="protein sequence ID" value="AJK49588.1"/>
    <property type="molecule type" value="Genomic_DNA"/>
</dbReference>
<accession>A0A0B6S1P5</accession>
<dbReference type="Proteomes" id="UP000031838">
    <property type="component" value="Chromosome 2"/>
</dbReference>
<proteinExistence type="predicted"/>
<dbReference type="AlphaFoldDB" id="A0A0B6S1P5"/>